<dbReference type="Proteomes" id="UP001519325">
    <property type="component" value="Unassembled WGS sequence"/>
</dbReference>
<proteinExistence type="predicted"/>
<dbReference type="EMBL" id="JAGGMR010000001">
    <property type="protein sequence ID" value="MBP2189553.1"/>
    <property type="molecule type" value="Genomic_DNA"/>
</dbReference>
<reference evidence="2 3" key="1">
    <citation type="submission" date="2021-03" db="EMBL/GenBank/DDBJ databases">
        <title>Sequencing the genomes of 1000 actinobacteria strains.</title>
        <authorList>
            <person name="Klenk H.-P."/>
        </authorList>
    </citation>
    <scope>NUCLEOTIDE SEQUENCE [LARGE SCALE GENOMIC DNA]</scope>
    <source>
        <strain evidence="2 3">DSM 45516</strain>
    </source>
</reference>
<dbReference type="InterPro" id="IPR015002">
    <property type="entry name" value="T6SS_Tdi1_C"/>
</dbReference>
<evidence type="ECO:0000313" key="2">
    <source>
        <dbReference type="EMBL" id="MBP2189553.1"/>
    </source>
</evidence>
<evidence type="ECO:0000313" key="3">
    <source>
        <dbReference type="Proteomes" id="UP001519325"/>
    </source>
</evidence>
<dbReference type="RefSeq" id="WP_209888393.1">
    <property type="nucleotide sequence ID" value="NZ_JAGGMR010000001.1"/>
</dbReference>
<protein>
    <recommendedName>
        <fullName evidence="1">T6SS immunity protein Tdi1 C-terminal domain-containing protein</fullName>
    </recommendedName>
</protein>
<dbReference type="Pfam" id="PF08906">
    <property type="entry name" value="T6SS_Tdi1_C"/>
    <property type="match status" value="1"/>
</dbReference>
<accession>A0ABS4QDB8</accession>
<comment type="caution">
    <text evidence="2">The sequence shown here is derived from an EMBL/GenBank/DDBJ whole genome shotgun (WGS) entry which is preliminary data.</text>
</comment>
<keyword evidence="3" id="KW-1185">Reference proteome</keyword>
<feature type="domain" description="T6SS immunity protein Tdi1 C-terminal" evidence="1">
    <location>
        <begin position="62"/>
        <end position="134"/>
    </location>
</feature>
<sequence length="154" mass="16850">MELIKSFTTEQFESALASWEWIGLAGKTPLCTSLFGDVFFDSEEGLWWLDTLNGELTRPWDNADDLEKDLDTADGMEQYLLATLAAQIAETGLVPAEHEVYDFAQPPILGGELEVGNVQVNDFVSALNVAGQIHARVADLPPGAEVDPELLVIE</sequence>
<gene>
    <name evidence="2" type="ORF">BJ987_002454</name>
</gene>
<evidence type="ECO:0000259" key="1">
    <source>
        <dbReference type="Pfam" id="PF08906"/>
    </source>
</evidence>
<organism evidence="2 3">
    <name type="scientific">Nocardia goodfellowii</name>
    <dbReference type="NCBI Taxonomy" id="882446"/>
    <lineage>
        <taxon>Bacteria</taxon>
        <taxon>Bacillati</taxon>
        <taxon>Actinomycetota</taxon>
        <taxon>Actinomycetes</taxon>
        <taxon>Mycobacteriales</taxon>
        <taxon>Nocardiaceae</taxon>
        <taxon>Nocardia</taxon>
    </lineage>
</organism>
<name>A0ABS4QDB8_9NOCA</name>